<dbReference type="EMBL" id="KV448833">
    <property type="protein sequence ID" value="OAX33124.1"/>
    <property type="molecule type" value="Genomic_DNA"/>
</dbReference>
<keyword evidence="2" id="KW-1185">Reference proteome</keyword>
<evidence type="ECO:0000313" key="2">
    <source>
        <dbReference type="Proteomes" id="UP000092154"/>
    </source>
</evidence>
<evidence type="ECO:0000313" key="1">
    <source>
        <dbReference type="EMBL" id="OAX33124.1"/>
    </source>
</evidence>
<proteinExistence type="predicted"/>
<dbReference type="InParanoid" id="A0A1B7MKJ7"/>
<gene>
    <name evidence="1" type="ORF">K503DRAFT_551737</name>
</gene>
<protein>
    <submittedName>
        <fullName evidence="1">Uncharacterized protein</fullName>
    </submittedName>
</protein>
<dbReference type="Proteomes" id="UP000092154">
    <property type="component" value="Unassembled WGS sequence"/>
</dbReference>
<name>A0A1B7MKJ7_9AGAM</name>
<dbReference type="AlphaFoldDB" id="A0A1B7MKJ7"/>
<reference evidence="1 2" key="1">
    <citation type="submission" date="2016-06" db="EMBL/GenBank/DDBJ databases">
        <title>Comparative genomics of the ectomycorrhizal sister species Rhizopogon vinicolor and Rhizopogon vesiculosus (Basidiomycota: Boletales) reveals a divergence of the mating type B locus.</title>
        <authorList>
            <consortium name="DOE Joint Genome Institute"/>
            <person name="Mujic A.B."/>
            <person name="Kuo A."/>
            <person name="Tritt A."/>
            <person name="Lipzen A."/>
            <person name="Chen C."/>
            <person name="Johnson J."/>
            <person name="Sharma A."/>
            <person name="Barry K."/>
            <person name="Grigoriev I.V."/>
            <person name="Spatafora J.W."/>
        </authorList>
    </citation>
    <scope>NUCLEOTIDE SEQUENCE [LARGE SCALE GENOMIC DNA]</scope>
    <source>
        <strain evidence="1 2">AM-OR11-026</strain>
    </source>
</reference>
<organism evidence="1 2">
    <name type="scientific">Rhizopogon vinicolor AM-OR11-026</name>
    <dbReference type="NCBI Taxonomy" id="1314800"/>
    <lineage>
        <taxon>Eukaryota</taxon>
        <taxon>Fungi</taxon>
        <taxon>Dikarya</taxon>
        <taxon>Basidiomycota</taxon>
        <taxon>Agaricomycotina</taxon>
        <taxon>Agaricomycetes</taxon>
        <taxon>Agaricomycetidae</taxon>
        <taxon>Boletales</taxon>
        <taxon>Suillineae</taxon>
        <taxon>Rhizopogonaceae</taxon>
        <taxon>Rhizopogon</taxon>
    </lineage>
</organism>
<sequence length="163" mass="18729">MTPIARRGVFAYLFRYVDPDHYFPRLASSPVGKSLYRLSFPRQANKPCVSASRSRVNMRLTGSFDEIGELDFVTHGLEQLGHFKSDHTVIVTRPMTEHGSFNGVLLTTTSHHEITSMDVKKQARSFRLYLTRLTRKYEPRDDVRLALSRKGTRSKSHESKELT</sequence>
<accession>A0A1B7MKJ7</accession>